<feature type="chain" id="PRO_5008584622" description="Serum amyloid A protein" evidence="1">
    <location>
        <begin position="20"/>
        <end position="112"/>
    </location>
</feature>
<proteinExistence type="predicted"/>
<dbReference type="EMBL" id="GECU01030568">
    <property type="protein sequence ID" value="JAS77138.1"/>
    <property type="molecule type" value="Transcribed_RNA"/>
</dbReference>
<keyword evidence="1" id="KW-0732">Signal</keyword>
<evidence type="ECO:0008006" key="3">
    <source>
        <dbReference type="Google" id="ProtNLM"/>
    </source>
</evidence>
<protein>
    <recommendedName>
        <fullName evidence="3">Serum amyloid A protein</fullName>
    </recommendedName>
</protein>
<name>A0A1B6HR33_9HEMI</name>
<feature type="signal peptide" evidence="1">
    <location>
        <begin position="1"/>
        <end position="19"/>
    </location>
</feature>
<evidence type="ECO:0000256" key="1">
    <source>
        <dbReference type="SAM" id="SignalP"/>
    </source>
</evidence>
<reference evidence="2" key="1">
    <citation type="submission" date="2015-11" db="EMBL/GenBank/DDBJ databases">
        <title>De novo transcriptome assembly of four potential Pierce s Disease insect vectors from Arizona vineyards.</title>
        <authorList>
            <person name="Tassone E.E."/>
        </authorList>
    </citation>
    <scope>NUCLEOTIDE SEQUENCE</scope>
</reference>
<feature type="non-terminal residue" evidence="2">
    <location>
        <position position="112"/>
    </location>
</feature>
<accession>A0A1B6HR33</accession>
<evidence type="ECO:0000313" key="2">
    <source>
        <dbReference type="EMBL" id="JAS77138.1"/>
    </source>
</evidence>
<gene>
    <name evidence="2" type="ORF">g.13413</name>
</gene>
<dbReference type="AlphaFoldDB" id="A0A1B6HR33"/>
<organism evidence="2">
    <name type="scientific">Homalodisca liturata</name>
    <dbReference type="NCBI Taxonomy" id="320908"/>
    <lineage>
        <taxon>Eukaryota</taxon>
        <taxon>Metazoa</taxon>
        <taxon>Ecdysozoa</taxon>
        <taxon>Arthropoda</taxon>
        <taxon>Hexapoda</taxon>
        <taxon>Insecta</taxon>
        <taxon>Pterygota</taxon>
        <taxon>Neoptera</taxon>
        <taxon>Paraneoptera</taxon>
        <taxon>Hemiptera</taxon>
        <taxon>Auchenorrhyncha</taxon>
        <taxon>Membracoidea</taxon>
        <taxon>Cicadellidae</taxon>
        <taxon>Cicadellinae</taxon>
        <taxon>Proconiini</taxon>
        <taxon>Homalodisca</taxon>
    </lineage>
</organism>
<sequence>MKLTVLLCCLATVLYAVSAFPTDGSQPPALNNNKGFRAISDGLDSALGWGGYDNPRQSRVRGALHAAYHEIQYRRTGNQREHERAKDQWGVVTGGRRDNLERYDREQEVVNH</sequence>